<feature type="compositionally biased region" description="Basic and acidic residues" evidence="1">
    <location>
        <begin position="132"/>
        <end position="145"/>
    </location>
</feature>
<dbReference type="CDD" id="cd00167">
    <property type="entry name" value="SANT"/>
    <property type="match status" value="1"/>
</dbReference>
<feature type="compositionally biased region" description="Basic and acidic residues" evidence="1">
    <location>
        <begin position="269"/>
        <end position="278"/>
    </location>
</feature>
<name>A0AA97KCE0_EUBMA</name>
<accession>A0AA97KCE0</accession>
<feature type="compositionally biased region" description="Basic residues" evidence="1">
    <location>
        <begin position="279"/>
        <end position="288"/>
    </location>
</feature>
<keyword evidence="4" id="KW-1185">Reference proteome</keyword>
<dbReference type="PROSITE" id="PS50090">
    <property type="entry name" value="MYB_LIKE"/>
    <property type="match status" value="1"/>
</dbReference>
<feature type="domain" description="Myb-like" evidence="2">
    <location>
        <begin position="507"/>
        <end position="587"/>
    </location>
</feature>
<feature type="region of interest" description="Disordered" evidence="1">
    <location>
        <begin position="710"/>
        <end position="746"/>
    </location>
</feature>
<evidence type="ECO:0000313" key="6">
    <source>
        <dbReference type="RefSeq" id="XP_054854369.1"/>
    </source>
</evidence>
<dbReference type="InterPro" id="IPR009057">
    <property type="entry name" value="Homeodomain-like_sf"/>
</dbReference>
<feature type="compositionally biased region" description="Acidic residues" evidence="1">
    <location>
        <begin position="713"/>
        <end position="734"/>
    </location>
</feature>
<dbReference type="GeneID" id="129342564"/>
<feature type="domain" description="SANT" evidence="3">
    <location>
        <begin position="461"/>
        <end position="511"/>
    </location>
</feature>
<dbReference type="Proteomes" id="UP001190640">
    <property type="component" value="Chromosome 14"/>
</dbReference>
<feature type="compositionally biased region" description="Low complexity" evidence="1">
    <location>
        <begin position="737"/>
        <end position="746"/>
    </location>
</feature>
<dbReference type="SUPFAM" id="SSF46689">
    <property type="entry name" value="Homeodomain-like"/>
    <property type="match status" value="1"/>
</dbReference>
<dbReference type="SMART" id="SM00717">
    <property type="entry name" value="SANT"/>
    <property type="match status" value="3"/>
</dbReference>
<feature type="compositionally biased region" description="Basic residues" evidence="1">
    <location>
        <begin position="106"/>
        <end position="115"/>
    </location>
</feature>
<dbReference type="GO" id="GO:0003682">
    <property type="term" value="F:chromatin binding"/>
    <property type="evidence" value="ECO:0007669"/>
    <property type="project" value="TreeGrafter"/>
</dbReference>
<feature type="compositionally biased region" description="Basic and acidic residues" evidence="1">
    <location>
        <begin position="181"/>
        <end position="194"/>
    </location>
</feature>
<dbReference type="Gene3D" id="1.10.10.60">
    <property type="entry name" value="Homeodomain-like"/>
    <property type="match status" value="2"/>
</dbReference>
<organism evidence="4 5">
    <name type="scientific">Eublepharis macularius</name>
    <name type="common">Leopard gecko</name>
    <name type="synonym">Cyrtodactylus macularius</name>
    <dbReference type="NCBI Taxonomy" id="481883"/>
    <lineage>
        <taxon>Eukaryota</taxon>
        <taxon>Metazoa</taxon>
        <taxon>Chordata</taxon>
        <taxon>Craniata</taxon>
        <taxon>Vertebrata</taxon>
        <taxon>Euteleostomi</taxon>
        <taxon>Lepidosauria</taxon>
        <taxon>Squamata</taxon>
        <taxon>Bifurcata</taxon>
        <taxon>Gekkota</taxon>
        <taxon>Eublepharidae</taxon>
        <taxon>Eublepharinae</taxon>
        <taxon>Eublepharis</taxon>
    </lineage>
</organism>
<feature type="compositionally biased region" description="Basic residues" evidence="1">
    <location>
        <begin position="22"/>
        <end position="35"/>
    </location>
</feature>
<proteinExistence type="predicted"/>
<evidence type="ECO:0000313" key="4">
    <source>
        <dbReference type="Proteomes" id="UP001190640"/>
    </source>
</evidence>
<dbReference type="PROSITE" id="PS51293">
    <property type="entry name" value="SANT"/>
    <property type="match status" value="1"/>
</dbReference>
<dbReference type="Pfam" id="PF13921">
    <property type="entry name" value="Myb_DNA-bind_6"/>
    <property type="match status" value="1"/>
</dbReference>
<feature type="compositionally biased region" description="Polar residues" evidence="1">
    <location>
        <begin position="210"/>
        <end position="226"/>
    </location>
</feature>
<dbReference type="RefSeq" id="XP_054854369.1">
    <property type="nucleotide sequence ID" value="XM_054998394.1"/>
</dbReference>
<evidence type="ECO:0000313" key="5">
    <source>
        <dbReference type="RefSeq" id="XP_054854368.1"/>
    </source>
</evidence>
<evidence type="ECO:0000259" key="2">
    <source>
        <dbReference type="PROSITE" id="PS50090"/>
    </source>
</evidence>
<dbReference type="InterPro" id="IPR001005">
    <property type="entry name" value="SANT/Myb"/>
</dbReference>
<dbReference type="KEGG" id="emc:129342564"/>
<gene>
    <name evidence="5 6" type="primary">TTF1</name>
</gene>
<feature type="compositionally biased region" description="Basic and acidic residues" evidence="1">
    <location>
        <begin position="55"/>
        <end position="68"/>
    </location>
</feature>
<dbReference type="PANTHER" id="PTHR46760:SF1">
    <property type="entry name" value="TRANSCRIPTION TERMINATION FACTOR 1"/>
    <property type="match status" value="1"/>
</dbReference>
<dbReference type="RefSeq" id="XP_054854368.1">
    <property type="nucleotide sequence ID" value="XM_054998393.1"/>
</dbReference>
<dbReference type="GO" id="GO:0006363">
    <property type="term" value="P:termination of RNA polymerase I transcription"/>
    <property type="evidence" value="ECO:0007669"/>
    <property type="project" value="TreeGrafter"/>
</dbReference>
<sequence length="746" mass="83799">MQAMTNMAEESCTDGFQILNSAKKKKKKRKKHRHHVDTGFRSPLSSNNSSIFSWHFDDQTSEKNEPLQKKSKKKARQERSASQLDCSGVATESELNSEAGTGGVSKLKKKKKRKLSPSEQDDGNQLCIPLSPRKDGSRPKADRLGNGDSVDGGTPAKKKRAKAHTAKRDEASEGTAKPTKKRTDAAGSNKHEVAEPSSPGDSQVDLFASSPLSLCKTQQPSLSQAKATIKLAVPEELGSPVTRRKKRKRKKPSGPGDSDATDVGCAVEETVKSVTNHDRIKKKSRAKRLPLEDSNNRLPKTPKDAGASSPTDRPASQPFSAEDGEFLESSELAALDLDTATQELEEFIPHVRSLSASAVKQLASRDLVRFKNFKQKGIAVKFGKFSKKENDQLRKNVEAFLQESRIESAEKLLFAHRFPEEKAAIIKLKAEHLFGVRIAEGIPRPWRLVYYRARKMFDPRNYSGRYSNKEKRKLLKYQAMYGNNWKKISELMSRSSHSVALKYSQIKSGPNSGHWSRGETKKLIQAVEEILQAKVKEFGSALEEKDANKALSVVRENLYKGISWTKVEAKVGTRHWRQCKQKWISVVTKKMSAGQTMSWGSQNLQFKINLIERLYEVNAEDANEVDWESLSNVIGDVPPSYVQGRFYKLKAIHVPFWNQKSFPEIIDYLYEVTLPKLKALVKAEEEEDPAEVQSSQVKAQKKVFQFKDIFQDSSDDLIDESSEEEEEEEEEEEMKPESSMGGSESS</sequence>
<dbReference type="CTD" id="7270"/>
<dbReference type="PANTHER" id="PTHR46760">
    <property type="entry name" value="TRANSCRIPTION TERMINATION FACTOR 1"/>
    <property type="match status" value="1"/>
</dbReference>
<dbReference type="InterPro" id="IPR017884">
    <property type="entry name" value="SANT_dom"/>
</dbReference>
<feature type="compositionally biased region" description="Basic residues" evidence="1">
    <location>
        <begin position="242"/>
        <end position="252"/>
    </location>
</feature>
<evidence type="ECO:0000259" key="3">
    <source>
        <dbReference type="PROSITE" id="PS51293"/>
    </source>
</evidence>
<dbReference type="GO" id="GO:0005730">
    <property type="term" value="C:nucleolus"/>
    <property type="evidence" value="ECO:0007669"/>
    <property type="project" value="TreeGrafter"/>
</dbReference>
<protein>
    <submittedName>
        <fullName evidence="5 6">Transcription termination factor 1 isoform X1</fullName>
    </submittedName>
</protein>
<dbReference type="AlphaFoldDB" id="A0AA97KCE0"/>
<evidence type="ECO:0000256" key="1">
    <source>
        <dbReference type="SAM" id="MobiDB-lite"/>
    </source>
</evidence>
<feature type="region of interest" description="Disordered" evidence="1">
    <location>
        <begin position="1"/>
        <end position="322"/>
    </location>
</feature>
<dbReference type="InterPro" id="IPR053078">
    <property type="entry name" value="TTF1-like"/>
</dbReference>
<reference evidence="5 6" key="1">
    <citation type="submission" date="2025-04" db="UniProtKB">
        <authorList>
            <consortium name="RefSeq"/>
        </authorList>
    </citation>
    <scope>IDENTIFICATION</scope>
    <source>
        <tissue evidence="5 6">Blood</tissue>
    </source>
</reference>
<feature type="compositionally biased region" description="Basic residues" evidence="1">
    <location>
        <begin position="156"/>
        <end position="165"/>
    </location>
</feature>